<protein>
    <submittedName>
        <fullName evidence="5">Dipeptidyl aminopeptidase/acylaminoacyl peptidase</fullName>
    </submittedName>
</protein>
<dbReference type="SUPFAM" id="SSF82171">
    <property type="entry name" value="DPP6 N-terminal domain-like"/>
    <property type="match status" value="1"/>
</dbReference>
<dbReference type="PANTHER" id="PTHR42776:SF27">
    <property type="entry name" value="DIPEPTIDYL PEPTIDASE FAMILY MEMBER 6"/>
    <property type="match status" value="1"/>
</dbReference>
<organism evidence="5 6">
    <name type="scientific">Actinocrispum wychmicini</name>
    <dbReference type="NCBI Taxonomy" id="1213861"/>
    <lineage>
        <taxon>Bacteria</taxon>
        <taxon>Bacillati</taxon>
        <taxon>Actinomycetota</taxon>
        <taxon>Actinomycetes</taxon>
        <taxon>Pseudonocardiales</taxon>
        <taxon>Pseudonocardiaceae</taxon>
        <taxon>Actinocrispum</taxon>
    </lineage>
</organism>
<reference evidence="5 6" key="1">
    <citation type="submission" date="2019-03" db="EMBL/GenBank/DDBJ databases">
        <title>Genomic Encyclopedia of Type Strains, Phase IV (KMG-IV): sequencing the most valuable type-strain genomes for metagenomic binning, comparative biology and taxonomic classification.</title>
        <authorList>
            <person name="Goeker M."/>
        </authorList>
    </citation>
    <scope>NUCLEOTIDE SEQUENCE [LARGE SCALE GENOMIC DNA]</scope>
    <source>
        <strain evidence="5 6">DSM 45934</strain>
    </source>
</reference>
<accession>A0A4R2J6Q7</accession>
<dbReference type="Gene3D" id="3.40.710.10">
    <property type="entry name" value="DD-peptidase/beta-lactamase superfamily"/>
    <property type="match status" value="1"/>
</dbReference>
<name>A0A4R2J6Q7_9PSEU</name>
<dbReference type="InterPro" id="IPR011659">
    <property type="entry name" value="WD40"/>
</dbReference>
<dbReference type="RefSeq" id="WP_165960816.1">
    <property type="nucleotide sequence ID" value="NZ_SLWS01000009.1"/>
</dbReference>
<keyword evidence="5" id="KW-0645">Protease</keyword>
<dbReference type="InterPro" id="IPR012338">
    <property type="entry name" value="Beta-lactam/transpept-like"/>
</dbReference>
<dbReference type="GO" id="GO:0004252">
    <property type="term" value="F:serine-type endopeptidase activity"/>
    <property type="evidence" value="ECO:0007669"/>
    <property type="project" value="TreeGrafter"/>
</dbReference>
<dbReference type="Gene3D" id="2.120.10.30">
    <property type="entry name" value="TolB, C-terminal domain"/>
    <property type="match status" value="2"/>
</dbReference>
<dbReference type="Gene3D" id="3.40.50.1820">
    <property type="entry name" value="alpha/beta hydrolase"/>
    <property type="match status" value="1"/>
</dbReference>
<keyword evidence="2" id="KW-0720">Serine protease</keyword>
<keyword evidence="1" id="KW-0378">Hydrolase</keyword>
<comment type="caution">
    <text evidence="5">The sequence shown here is derived from an EMBL/GenBank/DDBJ whole genome shotgun (WGS) entry which is preliminary data.</text>
</comment>
<dbReference type="Pfam" id="PF00144">
    <property type="entry name" value="Beta-lactamase"/>
    <property type="match status" value="1"/>
</dbReference>
<feature type="domain" description="Beta-lactamase-related" evidence="3">
    <location>
        <begin position="622"/>
        <end position="939"/>
    </location>
</feature>
<sequence length="1055" mass="113069">MRRRLRGSDVGRLVVPEDVAIDPAGQRICFVRRHAQESTDRDVRGLWLIDPSMSAPVELTDGHEPAWSPDGTRLAFLRANQIWCLDIASRTPTRLTDLPAGRPVWSPDGTRIAFRARPADTGSPIVTKRLDYLEGCWHLHVLDVLTGETRRLTDGDWDASDPVWSPDGRTLAFTAAAEPNADVDLTVAAYLIDIDADAEPRLLGPADGRLSGLRWHPDGRSLLAVGRLDTKVGLSQLFRIRTKDGATEQITDADRSVAAPQFVAEGRGVVFCVRDGGDTSLSVLDVESGQVERLTDSGVSVLALSVSDGRAAVILATPDLFGEVAVVDVGTGHVTVQTSLQHDSLPDVELFTRTPRSFTVSDGSTVAGWLLTDPSVPGPKPLLVDVHGGPHNAWDACADRVNLHHQVLAARGWAVLTVNPRGSDGYGESFLTAAIGRWGEADIGDLLEPVDALVAAGIADPGRLAVAGHSYGGYLACYLISHDTRFAAAVVSAPATDLDSLVGTSDQGNHLAVRELGGAGPALGRFSPLDQVDRVTTPTLLLHGTDDVRCPIGQSQQWFAALRRLGVPVEFVRYPGGDHDLAESGRPSHRVDVLDRTVTWLCEHTARPRVVERGRAEADQWQRLLRRLVDVNGVPGAVLGVLREDEVNVVAAGVLNIDTGAPVTPDSVFQIGSITKVWTAAMLLQLCDEGVLDLDRGLAEVLPDLVLAEPDLAGRITPRDLLRHTSGLDGDLYFDTGRGAESVARLVDRLRDVPPLFAPGETWSYSNTGYVVAAHLIERLTGESWDAAIRRRLIDPLGLRSTVTFPEDALLLPTAVGHLDLPGAGITRTPVWGLPRSLAPAGVINSTAGDVLTFARTLMSDGDQVLSPASVAAMRTEQARLPDLFPAADSWGLGLTLSHGYDRPVVGHDGGMIGQAAFLRMIPDSGIAVVLLTNGGHASELFDQLFETIGGQLAGLSRTVPPQPEPTEDDTAHYVGTYRREGKIFEVTPSDRGLHVHVTSTVDLIRQIGRGEDEFDLVPAGAGLFLTQDGGQAAFYRTAAGRMIMHMGLRATPRV</sequence>
<dbReference type="InterPro" id="IPR011042">
    <property type="entry name" value="6-blade_b-propeller_TolB-like"/>
</dbReference>
<dbReference type="InterPro" id="IPR001466">
    <property type="entry name" value="Beta-lactam-related"/>
</dbReference>
<evidence type="ECO:0000259" key="4">
    <source>
        <dbReference type="Pfam" id="PF00326"/>
    </source>
</evidence>
<dbReference type="EMBL" id="SLWS01000009">
    <property type="protein sequence ID" value="TCO54164.1"/>
    <property type="molecule type" value="Genomic_DNA"/>
</dbReference>
<dbReference type="Proteomes" id="UP000295680">
    <property type="component" value="Unassembled WGS sequence"/>
</dbReference>
<dbReference type="Pfam" id="PF00326">
    <property type="entry name" value="Peptidase_S9"/>
    <property type="match status" value="1"/>
</dbReference>
<keyword evidence="6" id="KW-1185">Reference proteome</keyword>
<proteinExistence type="predicted"/>
<dbReference type="SUPFAM" id="SSF53474">
    <property type="entry name" value="alpha/beta-Hydrolases"/>
    <property type="match status" value="1"/>
</dbReference>
<evidence type="ECO:0000313" key="6">
    <source>
        <dbReference type="Proteomes" id="UP000295680"/>
    </source>
</evidence>
<dbReference type="PANTHER" id="PTHR42776">
    <property type="entry name" value="SERINE PEPTIDASE S9 FAMILY MEMBER"/>
    <property type="match status" value="1"/>
</dbReference>
<dbReference type="SUPFAM" id="SSF56601">
    <property type="entry name" value="beta-lactamase/transpeptidase-like"/>
    <property type="match status" value="1"/>
</dbReference>
<dbReference type="GO" id="GO:0004177">
    <property type="term" value="F:aminopeptidase activity"/>
    <property type="evidence" value="ECO:0007669"/>
    <property type="project" value="UniProtKB-KW"/>
</dbReference>
<gene>
    <name evidence="5" type="ORF">EV192_109144</name>
</gene>
<evidence type="ECO:0000256" key="1">
    <source>
        <dbReference type="ARBA" id="ARBA00022801"/>
    </source>
</evidence>
<feature type="domain" description="Peptidase S9 prolyl oligopeptidase catalytic" evidence="4">
    <location>
        <begin position="403"/>
        <end position="605"/>
    </location>
</feature>
<dbReference type="Pfam" id="PF07676">
    <property type="entry name" value="PD40"/>
    <property type="match status" value="3"/>
</dbReference>
<dbReference type="InterPro" id="IPR001375">
    <property type="entry name" value="Peptidase_S9_cat"/>
</dbReference>
<dbReference type="AlphaFoldDB" id="A0A4R2J6Q7"/>
<evidence type="ECO:0000259" key="3">
    <source>
        <dbReference type="Pfam" id="PF00144"/>
    </source>
</evidence>
<dbReference type="InterPro" id="IPR029058">
    <property type="entry name" value="AB_hydrolase_fold"/>
</dbReference>
<evidence type="ECO:0000256" key="2">
    <source>
        <dbReference type="ARBA" id="ARBA00022825"/>
    </source>
</evidence>
<evidence type="ECO:0000313" key="5">
    <source>
        <dbReference type="EMBL" id="TCO54164.1"/>
    </source>
</evidence>
<dbReference type="GO" id="GO:0006508">
    <property type="term" value="P:proteolysis"/>
    <property type="evidence" value="ECO:0007669"/>
    <property type="project" value="InterPro"/>
</dbReference>
<keyword evidence="5" id="KW-0031">Aminopeptidase</keyword>